<sequence length="93" mass="10160">METLILFSVFFSSIVCAHLLALRGRYLLILCFVVAAALLYAVIYWYVGTLEGWDGLALAIFSLIAVMPCGAGLVLGAGSGWLHQRIRTRRAAK</sequence>
<comment type="caution">
    <text evidence="2">The sequence shown here is derived from an EMBL/GenBank/DDBJ whole genome shotgun (WGS) entry which is preliminary data.</text>
</comment>
<reference evidence="2 3" key="1">
    <citation type="submission" date="2018-05" db="EMBL/GenBank/DDBJ databases">
        <authorList>
            <person name="Zhang Y.-J."/>
        </authorList>
    </citation>
    <scope>NUCLEOTIDE SEQUENCE [LARGE SCALE GENOMIC DNA]</scope>
    <source>
        <strain evidence="2 3">CY04</strain>
    </source>
</reference>
<evidence type="ECO:0000313" key="2">
    <source>
        <dbReference type="EMBL" id="NIZ59560.1"/>
    </source>
</evidence>
<name>A0ABX0W1P4_9RHOB</name>
<accession>A0ABX0W1P4</accession>
<gene>
    <name evidence="2" type="ORF">DL239_01060</name>
</gene>
<feature type="transmembrane region" description="Helical" evidence="1">
    <location>
        <begin position="27"/>
        <end position="47"/>
    </location>
</feature>
<keyword evidence="3" id="KW-1185">Reference proteome</keyword>
<keyword evidence="1" id="KW-1133">Transmembrane helix</keyword>
<keyword evidence="1" id="KW-0472">Membrane</keyword>
<protein>
    <recommendedName>
        <fullName evidence="4">YesK-like protein</fullName>
    </recommendedName>
</protein>
<dbReference type="Proteomes" id="UP001429564">
    <property type="component" value="Unassembled WGS sequence"/>
</dbReference>
<evidence type="ECO:0000256" key="1">
    <source>
        <dbReference type="SAM" id="Phobius"/>
    </source>
</evidence>
<evidence type="ECO:0000313" key="3">
    <source>
        <dbReference type="Proteomes" id="UP001429564"/>
    </source>
</evidence>
<evidence type="ECO:0008006" key="4">
    <source>
        <dbReference type="Google" id="ProtNLM"/>
    </source>
</evidence>
<feature type="transmembrane region" description="Helical" evidence="1">
    <location>
        <begin position="6"/>
        <end position="22"/>
    </location>
</feature>
<feature type="transmembrane region" description="Helical" evidence="1">
    <location>
        <begin position="59"/>
        <end position="83"/>
    </location>
</feature>
<keyword evidence="1" id="KW-0812">Transmembrane</keyword>
<organism evidence="2 3">
    <name type="scientific">Parasedimentitalea denitrificans</name>
    <dbReference type="NCBI Taxonomy" id="2211118"/>
    <lineage>
        <taxon>Bacteria</taxon>
        <taxon>Pseudomonadati</taxon>
        <taxon>Pseudomonadota</taxon>
        <taxon>Alphaproteobacteria</taxon>
        <taxon>Rhodobacterales</taxon>
        <taxon>Paracoccaceae</taxon>
        <taxon>Parasedimentitalea</taxon>
    </lineage>
</organism>
<dbReference type="RefSeq" id="WP_167681360.1">
    <property type="nucleotide sequence ID" value="NZ_QHLQ01000001.1"/>
</dbReference>
<dbReference type="EMBL" id="QHLQ01000001">
    <property type="protein sequence ID" value="NIZ59560.1"/>
    <property type="molecule type" value="Genomic_DNA"/>
</dbReference>
<proteinExistence type="predicted"/>